<dbReference type="Proteomes" id="UP001642484">
    <property type="component" value="Unassembled WGS sequence"/>
</dbReference>
<name>A0ABP0IU37_9DINO</name>
<feature type="transmembrane region" description="Helical" evidence="1">
    <location>
        <begin position="51"/>
        <end position="79"/>
    </location>
</feature>
<sequence>MSRRVLYLSVLLAVYVVVNALVHYAFDVAAIESAISQIRAVTEMKGRYDMAGLLIGLMPGLAYSIVLGLLVPLCGYFGAKSDSQGLVGCFCGCNALQCGCSICGLVMTVLTLALISSATPGIEHYLQECDPHQCTQWPDHFSPEMKQQHTVDCLAAGVWPDYRQQFGGSKAYPSICPKVVLKCETEDVEEPRPLHGVFGGSWPGPRVVSPLESTTFYPTFVRSGSILRGGGRPLEAPEDAVPAIAAVPASKAIRVPSLSSFLGRRLQFVPHRWRAPRAHHFDTDDIMKEIPMPESPIDSCKPEKKGIKILHDASVLVPELVPKLVLYMAIQALLLIPVILFGCLGFCWGKDLFNKLGQGYGQLEAAQPRVTNAEMMTVTPEAPPAPTQPASTA</sequence>
<feature type="transmembrane region" description="Helical" evidence="1">
    <location>
        <begin position="324"/>
        <end position="348"/>
    </location>
</feature>
<evidence type="ECO:0000256" key="1">
    <source>
        <dbReference type="SAM" id="Phobius"/>
    </source>
</evidence>
<dbReference type="EMBL" id="CAXAMN010003669">
    <property type="protein sequence ID" value="CAK9005596.1"/>
    <property type="molecule type" value="Genomic_DNA"/>
</dbReference>
<keyword evidence="1" id="KW-1133">Transmembrane helix</keyword>
<reference evidence="2 3" key="1">
    <citation type="submission" date="2024-02" db="EMBL/GenBank/DDBJ databases">
        <authorList>
            <person name="Chen Y."/>
            <person name="Shah S."/>
            <person name="Dougan E. K."/>
            <person name="Thang M."/>
            <person name="Chan C."/>
        </authorList>
    </citation>
    <scope>NUCLEOTIDE SEQUENCE [LARGE SCALE GENOMIC DNA]</scope>
</reference>
<accession>A0ABP0IU37</accession>
<keyword evidence="1" id="KW-0472">Membrane</keyword>
<feature type="transmembrane region" description="Helical" evidence="1">
    <location>
        <begin position="6"/>
        <end position="30"/>
    </location>
</feature>
<protein>
    <submittedName>
        <fullName evidence="2">Uncharacterized protein</fullName>
    </submittedName>
</protein>
<gene>
    <name evidence="2" type="ORF">CCMP2556_LOCUS8124</name>
</gene>
<comment type="caution">
    <text evidence="2">The sequence shown here is derived from an EMBL/GenBank/DDBJ whole genome shotgun (WGS) entry which is preliminary data.</text>
</comment>
<keyword evidence="1" id="KW-0812">Transmembrane</keyword>
<organism evidence="2 3">
    <name type="scientific">Durusdinium trenchii</name>
    <dbReference type="NCBI Taxonomy" id="1381693"/>
    <lineage>
        <taxon>Eukaryota</taxon>
        <taxon>Sar</taxon>
        <taxon>Alveolata</taxon>
        <taxon>Dinophyceae</taxon>
        <taxon>Suessiales</taxon>
        <taxon>Symbiodiniaceae</taxon>
        <taxon>Durusdinium</taxon>
    </lineage>
</organism>
<keyword evidence="3" id="KW-1185">Reference proteome</keyword>
<evidence type="ECO:0000313" key="2">
    <source>
        <dbReference type="EMBL" id="CAK9005596.1"/>
    </source>
</evidence>
<proteinExistence type="predicted"/>
<evidence type="ECO:0000313" key="3">
    <source>
        <dbReference type="Proteomes" id="UP001642484"/>
    </source>
</evidence>